<dbReference type="RefSeq" id="WP_276659467.1">
    <property type="nucleotide sequence ID" value="NZ_SSFD01000225.1"/>
</dbReference>
<keyword evidence="1" id="KW-0805">Transcription regulation</keyword>
<dbReference type="InterPro" id="IPR032687">
    <property type="entry name" value="AraC-type_N"/>
</dbReference>
<comment type="caution">
    <text evidence="5">The sequence shown here is derived from an EMBL/GenBank/DDBJ whole genome shotgun (WGS) entry which is preliminary data.</text>
</comment>
<accession>A0A5C7SGQ4</accession>
<dbReference type="GO" id="GO:0005829">
    <property type="term" value="C:cytosol"/>
    <property type="evidence" value="ECO:0007669"/>
    <property type="project" value="TreeGrafter"/>
</dbReference>
<dbReference type="InterPro" id="IPR018060">
    <property type="entry name" value="HTH_AraC"/>
</dbReference>
<evidence type="ECO:0000313" key="6">
    <source>
        <dbReference type="Proteomes" id="UP000321192"/>
    </source>
</evidence>
<dbReference type="Pfam" id="PF12625">
    <property type="entry name" value="Arabinose_bd"/>
    <property type="match status" value="1"/>
</dbReference>
<dbReference type="AlphaFoldDB" id="A0A5C7SGQ4"/>
<dbReference type="SMART" id="SM00342">
    <property type="entry name" value="HTH_ARAC"/>
    <property type="match status" value="1"/>
</dbReference>
<dbReference type="GO" id="GO:0000976">
    <property type="term" value="F:transcription cis-regulatory region binding"/>
    <property type="evidence" value="ECO:0007669"/>
    <property type="project" value="TreeGrafter"/>
</dbReference>
<dbReference type="Gene3D" id="1.10.10.60">
    <property type="entry name" value="Homeodomain-like"/>
    <property type="match status" value="1"/>
</dbReference>
<dbReference type="Pfam" id="PF12833">
    <property type="entry name" value="HTH_18"/>
    <property type="match status" value="1"/>
</dbReference>
<dbReference type="SUPFAM" id="SSF46689">
    <property type="entry name" value="Homeodomain-like"/>
    <property type="match status" value="1"/>
</dbReference>
<keyword evidence="3" id="KW-0804">Transcription</keyword>
<dbReference type="Proteomes" id="UP000321192">
    <property type="component" value="Unassembled WGS sequence"/>
</dbReference>
<keyword evidence="2" id="KW-0238">DNA-binding</keyword>
<dbReference type="PANTHER" id="PTHR47894">
    <property type="entry name" value="HTH-TYPE TRANSCRIPTIONAL REGULATOR GADX"/>
    <property type="match status" value="1"/>
</dbReference>
<evidence type="ECO:0000259" key="4">
    <source>
        <dbReference type="PROSITE" id="PS01124"/>
    </source>
</evidence>
<proteinExistence type="predicted"/>
<gene>
    <name evidence="5" type="ORF">E6Q80_14110</name>
</gene>
<name>A0A5C7SGQ4_THASP</name>
<evidence type="ECO:0000256" key="1">
    <source>
        <dbReference type="ARBA" id="ARBA00023015"/>
    </source>
</evidence>
<evidence type="ECO:0000313" key="5">
    <source>
        <dbReference type="EMBL" id="TXH83034.1"/>
    </source>
</evidence>
<dbReference type="PANTHER" id="PTHR47894:SF1">
    <property type="entry name" value="HTH-TYPE TRANSCRIPTIONAL REGULATOR VQSM"/>
    <property type="match status" value="1"/>
</dbReference>
<protein>
    <submittedName>
        <fullName evidence="5">AraC family transcriptional regulator</fullName>
    </submittedName>
</protein>
<dbReference type="EMBL" id="SSFD01000225">
    <property type="protein sequence ID" value="TXH83034.1"/>
    <property type="molecule type" value="Genomic_DNA"/>
</dbReference>
<reference evidence="5 6" key="1">
    <citation type="submission" date="2018-09" db="EMBL/GenBank/DDBJ databases">
        <title>Metagenome Assembled Genomes from an Advanced Water Purification Facility.</title>
        <authorList>
            <person name="Stamps B.W."/>
            <person name="Spear J.R."/>
        </authorList>
    </citation>
    <scope>NUCLEOTIDE SEQUENCE [LARGE SCALE GENOMIC DNA]</scope>
    <source>
        <strain evidence="5">Bin_27_1</strain>
    </source>
</reference>
<organism evidence="5 6">
    <name type="scientific">Thauera aminoaromatica</name>
    <dbReference type="NCBI Taxonomy" id="164330"/>
    <lineage>
        <taxon>Bacteria</taxon>
        <taxon>Pseudomonadati</taxon>
        <taxon>Pseudomonadota</taxon>
        <taxon>Betaproteobacteria</taxon>
        <taxon>Rhodocyclales</taxon>
        <taxon>Zoogloeaceae</taxon>
        <taxon>Thauera</taxon>
    </lineage>
</organism>
<dbReference type="PROSITE" id="PS01124">
    <property type="entry name" value="HTH_ARAC_FAMILY_2"/>
    <property type="match status" value="1"/>
</dbReference>
<evidence type="ECO:0000256" key="3">
    <source>
        <dbReference type="ARBA" id="ARBA00023163"/>
    </source>
</evidence>
<feature type="domain" description="HTH araC/xylS-type" evidence="4">
    <location>
        <begin position="239"/>
        <end position="336"/>
    </location>
</feature>
<evidence type="ECO:0000256" key="2">
    <source>
        <dbReference type="ARBA" id="ARBA00023125"/>
    </source>
</evidence>
<sequence>MAPTDITAGTIPMSFVLNLLNGTPLDPAGQADALARAGIAPVLLGAETARVTTEQFATLYRQLASQLDDELPGMFSRPVRSGSLKFLCLSLLDSATLQTALFRLSRFFHLLLDDFRIELSREGSLVRMALIPRMPQAAANTFGQEILLKLIHGVASWLTGHRMTLARVDCSYRRPSHASEYGFLYPGPVFFEQAVSALYFEAAQLATPIRQDRRSLARFLARAPGDWLFVAFEQHPTRQKVREHLRPRLGLPISAGQTASALHLSLRTLTRRLAAEGTTFQAIKDELRRDATIQLLTKTNTPIAVIGQEMGFEDPNAFHRAFRKWTGSTPGAYRPK</sequence>
<dbReference type="InterPro" id="IPR009057">
    <property type="entry name" value="Homeodomain-like_sf"/>
</dbReference>
<dbReference type="GO" id="GO:0003700">
    <property type="term" value="F:DNA-binding transcription factor activity"/>
    <property type="evidence" value="ECO:0007669"/>
    <property type="project" value="InterPro"/>
</dbReference>